<organism evidence="2 3">
    <name type="scientific">Vairimorpha ceranae</name>
    <dbReference type="NCBI Taxonomy" id="40302"/>
    <lineage>
        <taxon>Eukaryota</taxon>
        <taxon>Fungi</taxon>
        <taxon>Fungi incertae sedis</taxon>
        <taxon>Microsporidia</taxon>
        <taxon>Nosematidae</taxon>
        <taxon>Vairimorpha</taxon>
    </lineage>
</organism>
<dbReference type="GeneID" id="36319888"/>
<keyword evidence="3" id="KW-1185">Reference proteome</keyword>
<sequence length="67" mass="7808">MQEIEGHMFEVVCTGDMLATEIGALMLATKIRTFCMVFLNLLMLIMFLFMQQGMVLIIYARRVCRRN</sequence>
<name>A0A0F9Z706_9MICR</name>
<dbReference type="Proteomes" id="UP000034350">
    <property type="component" value="Unassembled WGS sequence"/>
</dbReference>
<dbReference type="RefSeq" id="XP_024329446.1">
    <property type="nucleotide sequence ID" value="XM_024474959.1"/>
</dbReference>
<evidence type="ECO:0000256" key="1">
    <source>
        <dbReference type="SAM" id="Phobius"/>
    </source>
</evidence>
<comment type="caution">
    <text evidence="2">The sequence shown here is derived from an EMBL/GenBank/DDBJ whole genome shotgun (WGS) entry which is preliminary data.</text>
</comment>
<dbReference type="EMBL" id="JPQZ01000289">
    <property type="protein sequence ID" value="KKO73704.1"/>
    <property type="molecule type" value="Genomic_DNA"/>
</dbReference>
<accession>A0A0F9Z706</accession>
<proteinExistence type="predicted"/>
<evidence type="ECO:0000313" key="2">
    <source>
        <dbReference type="EMBL" id="KKO73704.1"/>
    </source>
</evidence>
<dbReference type="AlphaFoldDB" id="A0A0F9Z706"/>
<gene>
    <name evidence="2" type="ORF">AAJ76_2890001953</name>
</gene>
<keyword evidence="1" id="KW-0472">Membrane</keyword>
<reference evidence="2 3" key="1">
    <citation type="journal article" date="2015" name="Environ. Microbiol.">
        <title>Genome analyses suggest the presence of polyploidy and recent human-driven expansions in eight global populations of the honeybee pathogen Nosema ceranae.</title>
        <authorList>
            <person name="Pelin A."/>
            <person name="Selman M."/>
            <person name="Aris-Brosou S."/>
            <person name="Farinelli L."/>
            <person name="Corradi N."/>
        </authorList>
    </citation>
    <scope>NUCLEOTIDE SEQUENCE [LARGE SCALE GENOMIC DNA]</scope>
    <source>
        <strain evidence="2 3">PA08 1199</strain>
    </source>
</reference>
<protein>
    <submittedName>
        <fullName evidence="2">Uncharacterized protein</fullName>
    </submittedName>
</protein>
<keyword evidence="1" id="KW-0812">Transmembrane</keyword>
<keyword evidence="1" id="KW-1133">Transmembrane helix</keyword>
<feature type="transmembrane region" description="Helical" evidence="1">
    <location>
        <begin position="37"/>
        <end position="60"/>
    </location>
</feature>
<evidence type="ECO:0000313" key="3">
    <source>
        <dbReference type="Proteomes" id="UP000034350"/>
    </source>
</evidence>
<dbReference type="VEuPathDB" id="MicrosporidiaDB:AAJ76_2890001953"/>